<evidence type="ECO:0000256" key="3">
    <source>
        <dbReference type="ARBA" id="ARBA00022840"/>
    </source>
</evidence>
<accession>A0A4P2QCZ6</accession>
<keyword evidence="2" id="KW-0547">Nucleotide-binding</keyword>
<evidence type="ECO:0000313" key="5">
    <source>
        <dbReference type="EMBL" id="AUX27238.1"/>
    </source>
</evidence>
<evidence type="ECO:0000256" key="2">
    <source>
        <dbReference type="ARBA" id="ARBA00022741"/>
    </source>
</evidence>
<dbReference type="EMBL" id="CP012670">
    <property type="protein sequence ID" value="AUX27238.1"/>
    <property type="molecule type" value="Genomic_DNA"/>
</dbReference>
<dbReference type="GO" id="GO:0016887">
    <property type="term" value="F:ATP hydrolysis activity"/>
    <property type="evidence" value="ECO:0007669"/>
    <property type="project" value="InterPro"/>
</dbReference>
<dbReference type="InterPro" id="IPR003593">
    <property type="entry name" value="AAA+_ATPase"/>
</dbReference>
<proteinExistence type="predicted"/>
<dbReference type="RefSeq" id="WP_129355357.1">
    <property type="nucleotide sequence ID" value="NZ_CP012670.1"/>
</dbReference>
<evidence type="ECO:0000259" key="4">
    <source>
        <dbReference type="PROSITE" id="PS50893"/>
    </source>
</evidence>
<sequence length="264" mass="29053">MSPPPLIEIENAEVFRGDTRVFEALSLRIEQGESTAILGPNGAGKSTLLRLLSRDIYPVVREGSAVRILGRERWEVSALRRRLGLVSYELQMAYPRGVRGLDVVLSGFFASAGLHPHEPPTDAQRARAEAVLRDLGVAHLGDKPIAEMSAGEQRRCLLGRALVHDPEALVLDEPTTSLDLKAAIELVAVVRRLARQGKTLVLVTHHVHEIPPEIGRVVLLARGRVFADGPKREVLRDESLSRLFDVPLSVVERGGFFQVFPRAP</sequence>
<feature type="domain" description="ABC transporter" evidence="4">
    <location>
        <begin position="7"/>
        <end position="247"/>
    </location>
</feature>
<gene>
    <name evidence="5" type="ORF">SOCEGT47_078210</name>
</gene>
<keyword evidence="1" id="KW-0813">Transport</keyword>
<dbReference type="OrthoDB" id="9809450at2"/>
<dbReference type="AlphaFoldDB" id="A0A4P2QCZ6"/>
<dbReference type="SMART" id="SM00382">
    <property type="entry name" value="AAA"/>
    <property type="match status" value="1"/>
</dbReference>
<evidence type="ECO:0000313" key="6">
    <source>
        <dbReference type="Proteomes" id="UP000295781"/>
    </source>
</evidence>
<dbReference type="Proteomes" id="UP000295781">
    <property type="component" value="Chromosome"/>
</dbReference>
<dbReference type="PANTHER" id="PTHR42734">
    <property type="entry name" value="METAL TRANSPORT SYSTEM ATP-BINDING PROTEIN TM_0124-RELATED"/>
    <property type="match status" value="1"/>
</dbReference>
<keyword evidence="3 5" id="KW-0067">ATP-binding</keyword>
<protein>
    <submittedName>
        <fullName evidence="5">Iron ABC transporter ATP-binding protein</fullName>
    </submittedName>
</protein>
<dbReference type="Gene3D" id="3.40.50.300">
    <property type="entry name" value="P-loop containing nucleotide triphosphate hydrolases"/>
    <property type="match status" value="1"/>
</dbReference>
<reference evidence="5 6" key="1">
    <citation type="submission" date="2015-09" db="EMBL/GenBank/DDBJ databases">
        <title>Sorangium comparison.</title>
        <authorList>
            <person name="Zaburannyi N."/>
            <person name="Bunk B."/>
            <person name="Overmann J."/>
            <person name="Mueller R."/>
        </authorList>
    </citation>
    <scope>NUCLEOTIDE SEQUENCE [LARGE SCALE GENOMIC DNA]</scope>
    <source>
        <strain evidence="5 6">So ceGT47</strain>
    </source>
</reference>
<name>A0A4P2QCZ6_SORCE</name>
<dbReference type="InterPro" id="IPR050153">
    <property type="entry name" value="Metal_Ion_Import_ABC"/>
</dbReference>
<dbReference type="SUPFAM" id="SSF52540">
    <property type="entry name" value="P-loop containing nucleoside triphosphate hydrolases"/>
    <property type="match status" value="1"/>
</dbReference>
<dbReference type="InterPro" id="IPR003439">
    <property type="entry name" value="ABC_transporter-like_ATP-bd"/>
</dbReference>
<dbReference type="GO" id="GO:0005524">
    <property type="term" value="F:ATP binding"/>
    <property type="evidence" value="ECO:0007669"/>
    <property type="project" value="UniProtKB-KW"/>
</dbReference>
<organism evidence="5 6">
    <name type="scientific">Sorangium cellulosum</name>
    <name type="common">Polyangium cellulosum</name>
    <dbReference type="NCBI Taxonomy" id="56"/>
    <lineage>
        <taxon>Bacteria</taxon>
        <taxon>Pseudomonadati</taxon>
        <taxon>Myxococcota</taxon>
        <taxon>Polyangia</taxon>
        <taxon>Polyangiales</taxon>
        <taxon>Polyangiaceae</taxon>
        <taxon>Sorangium</taxon>
    </lineage>
</organism>
<dbReference type="PROSITE" id="PS50893">
    <property type="entry name" value="ABC_TRANSPORTER_2"/>
    <property type="match status" value="1"/>
</dbReference>
<evidence type="ECO:0000256" key="1">
    <source>
        <dbReference type="ARBA" id="ARBA00022448"/>
    </source>
</evidence>
<dbReference type="InterPro" id="IPR027417">
    <property type="entry name" value="P-loop_NTPase"/>
</dbReference>
<dbReference type="Pfam" id="PF00005">
    <property type="entry name" value="ABC_tran"/>
    <property type="match status" value="1"/>
</dbReference>